<feature type="non-terminal residue" evidence="1">
    <location>
        <position position="160"/>
    </location>
</feature>
<dbReference type="AlphaFoldDB" id="X0TW12"/>
<dbReference type="EMBL" id="BARS01017437">
    <property type="protein sequence ID" value="GAF97778.1"/>
    <property type="molecule type" value="Genomic_DNA"/>
</dbReference>
<name>X0TW12_9ZZZZ</name>
<reference evidence="1" key="1">
    <citation type="journal article" date="2014" name="Front. Microbiol.">
        <title>High frequency of phylogenetically diverse reductive dehalogenase-homologous genes in deep subseafloor sedimentary metagenomes.</title>
        <authorList>
            <person name="Kawai M."/>
            <person name="Futagami T."/>
            <person name="Toyoda A."/>
            <person name="Takaki Y."/>
            <person name="Nishi S."/>
            <person name="Hori S."/>
            <person name="Arai W."/>
            <person name="Tsubouchi T."/>
            <person name="Morono Y."/>
            <person name="Uchiyama I."/>
            <person name="Ito T."/>
            <person name="Fujiyama A."/>
            <person name="Inagaki F."/>
            <person name="Takami H."/>
        </authorList>
    </citation>
    <scope>NUCLEOTIDE SEQUENCE</scope>
    <source>
        <strain evidence="1">Expedition CK06-06</strain>
    </source>
</reference>
<evidence type="ECO:0008006" key="2">
    <source>
        <dbReference type="Google" id="ProtNLM"/>
    </source>
</evidence>
<evidence type="ECO:0000313" key="1">
    <source>
        <dbReference type="EMBL" id="GAF97778.1"/>
    </source>
</evidence>
<organism evidence="1">
    <name type="scientific">marine sediment metagenome</name>
    <dbReference type="NCBI Taxonomy" id="412755"/>
    <lineage>
        <taxon>unclassified sequences</taxon>
        <taxon>metagenomes</taxon>
        <taxon>ecological metagenomes</taxon>
    </lineage>
</organism>
<protein>
    <recommendedName>
        <fullName evidence="2">DUF429 domain-containing protein</fullName>
    </recommendedName>
</protein>
<accession>X0TW12</accession>
<proteinExistence type="predicted"/>
<gene>
    <name evidence="1" type="ORF">S01H1_28518</name>
</gene>
<comment type="caution">
    <text evidence="1">The sequence shown here is derived from an EMBL/GenBank/DDBJ whole genome shotgun (WGS) entry which is preliminary data.</text>
</comment>
<sequence>MDAGKKIWIASGVIEEGVLQIEDCRRGDALPGSGKGRDRCLAALRDFLEREEACAFGLDFPFGLPRALVKQGSWDDFVLSFPDNYSSPEEFRRVCRVAAGDSELKRVTDLESHTPFSPYNLRLYRQTYFGIRDVLHPLVRDHLAYVLPMQSALPDRPWIL</sequence>